<proteinExistence type="predicted"/>
<feature type="transmembrane region" description="Helical" evidence="7">
    <location>
        <begin position="44"/>
        <end position="63"/>
    </location>
</feature>
<dbReference type="InterPro" id="IPR004840">
    <property type="entry name" value="Amino_acid_permease_CS"/>
</dbReference>
<feature type="transmembrane region" description="Helical" evidence="7">
    <location>
        <begin position="155"/>
        <end position="177"/>
    </location>
</feature>
<dbReference type="Gene3D" id="1.20.1740.10">
    <property type="entry name" value="Amino acid/polyamine transporter I"/>
    <property type="match status" value="1"/>
</dbReference>
<keyword evidence="5 7" id="KW-1133">Transmembrane helix</keyword>
<gene>
    <name evidence="9" type="ORF">MOE99_21195</name>
</gene>
<keyword evidence="3 7" id="KW-0812">Transmembrane</keyword>
<dbReference type="RefSeq" id="WP_268310287.1">
    <property type="nucleotide sequence ID" value="NZ_JALAXJ010000061.1"/>
</dbReference>
<dbReference type="GO" id="GO:0055085">
    <property type="term" value="P:transmembrane transport"/>
    <property type="evidence" value="ECO:0007669"/>
    <property type="project" value="InterPro"/>
</dbReference>
<evidence type="ECO:0000256" key="1">
    <source>
        <dbReference type="ARBA" id="ARBA00004651"/>
    </source>
</evidence>
<evidence type="ECO:0000256" key="5">
    <source>
        <dbReference type="ARBA" id="ARBA00022989"/>
    </source>
</evidence>
<evidence type="ECO:0000256" key="7">
    <source>
        <dbReference type="SAM" id="Phobius"/>
    </source>
</evidence>
<feature type="transmembrane region" description="Helical" evidence="7">
    <location>
        <begin position="124"/>
        <end position="143"/>
    </location>
</feature>
<comment type="caution">
    <text evidence="9">The sequence shown here is derived from an EMBL/GenBank/DDBJ whole genome shotgun (WGS) entry which is preliminary data.</text>
</comment>
<name>A0A9Q4EVX7_9BACI</name>
<evidence type="ECO:0000256" key="4">
    <source>
        <dbReference type="ARBA" id="ARBA00022970"/>
    </source>
</evidence>
<dbReference type="PROSITE" id="PS00218">
    <property type="entry name" value="AMINO_ACID_PERMEASE_1"/>
    <property type="match status" value="1"/>
</dbReference>
<dbReference type="Pfam" id="PF00324">
    <property type="entry name" value="AA_permease"/>
    <property type="match status" value="1"/>
</dbReference>
<feature type="transmembrane region" description="Helical" evidence="7">
    <location>
        <begin position="20"/>
        <end position="38"/>
    </location>
</feature>
<keyword evidence="2" id="KW-0813">Transport</keyword>
<reference evidence="9" key="1">
    <citation type="submission" date="2022-02" db="EMBL/GenBank/DDBJ databases">
        <title>Crop Bioprotection Bacillus Genome Sequencing.</title>
        <authorList>
            <person name="Dunlap C."/>
        </authorList>
    </citation>
    <scope>NUCLEOTIDE SEQUENCE</scope>
    <source>
        <strain evidence="9">T20C13</strain>
    </source>
</reference>
<evidence type="ECO:0000256" key="2">
    <source>
        <dbReference type="ARBA" id="ARBA00022448"/>
    </source>
</evidence>
<evidence type="ECO:0000313" key="10">
    <source>
        <dbReference type="Proteomes" id="UP001066278"/>
    </source>
</evidence>
<dbReference type="AlphaFoldDB" id="A0A9Q4EVX7"/>
<feature type="domain" description="Amino acid permease/ SLC12A" evidence="8">
    <location>
        <begin position="16"/>
        <end position="235"/>
    </location>
</feature>
<evidence type="ECO:0000313" key="9">
    <source>
        <dbReference type="EMBL" id="MCY9231807.1"/>
    </source>
</evidence>
<dbReference type="PANTHER" id="PTHR43495:SF5">
    <property type="entry name" value="GAMMA-AMINOBUTYRIC ACID PERMEASE"/>
    <property type="match status" value="1"/>
</dbReference>
<dbReference type="InterPro" id="IPR004841">
    <property type="entry name" value="AA-permease/SLC12A_dom"/>
</dbReference>
<evidence type="ECO:0000256" key="3">
    <source>
        <dbReference type="ARBA" id="ARBA00022692"/>
    </source>
</evidence>
<feature type="transmembrane region" description="Helical" evidence="7">
    <location>
        <begin position="197"/>
        <end position="222"/>
    </location>
</feature>
<protein>
    <submittedName>
        <fullName evidence="9">Amino acid permease</fullName>
    </submittedName>
</protein>
<dbReference type="Proteomes" id="UP001066278">
    <property type="component" value="Unassembled WGS sequence"/>
</dbReference>
<feature type="non-terminal residue" evidence="9">
    <location>
        <position position="235"/>
    </location>
</feature>
<sequence length="235" mass="25181">MNQSQSGLKKELKTRHMTMISIAGVIGAGLFVGSGSVIHSTGPGAIISYALAGLLVIFIMRMLGEMSAVNPTSGSFSQYAHDAIGPWAGFTIGWLYWFFWVIVIAIEAIAGAGIIQYWYQDIPLWLTSLILTILLTLTNIYSVKSFGEFEYWFSLIKVVTIIAFLIVGFAFIFGFAPGSEPVGLSNITGKGGFFPEGISSVLLGIVVVIFSFMGTEIVAIAAGETSNPIESVTKA</sequence>
<dbReference type="GO" id="GO:0006865">
    <property type="term" value="P:amino acid transport"/>
    <property type="evidence" value="ECO:0007669"/>
    <property type="project" value="UniProtKB-KW"/>
</dbReference>
<feature type="transmembrane region" description="Helical" evidence="7">
    <location>
        <begin position="94"/>
        <end position="118"/>
    </location>
</feature>
<dbReference type="GO" id="GO:0005886">
    <property type="term" value="C:plasma membrane"/>
    <property type="evidence" value="ECO:0007669"/>
    <property type="project" value="UniProtKB-SubCell"/>
</dbReference>
<dbReference type="PANTHER" id="PTHR43495">
    <property type="entry name" value="GABA PERMEASE"/>
    <property type="match status" value="1"/>
</dbReference>
<organism evidence="9 10">
    <name type="scientific">Bacillus inaquosorum</name>
    <dbReference type="NCBI Taxonomy" id="483913"/>
    <lineage>
        <taxon>Bacteria</taxon>
        <taxon>Bacillati</taxon>
        <taxon>Bacillota</taxon>
        <taxon>Bacilli</taxon>
        <taxon>Bacillales</taxon>
        <taxon>Bacillaceae</taxon>
        <taxon>Bacillus</taxon>
    </lineage>
</organism>
<keyword evidence="4" id="KW-0029">Amino-acid transport</keyword>
<keyword evidence="6 7" id="KW-0472">Membrane</keyword>
<evidence type="ECO:0000259" key="8">
    <source>
        <dbReference type="Pfam" id="PF00324"/>
    </source>
</evidence>
<comment type="subcellular location">
    <subcellularLocation>
        <location evidence="1">Cell membrane</location>
        <topology evidence="1">Multi-pass membrane protein</topology>
    </subcellularLocation>
</comment>
<accession>A0A9Q4EVX7</accession>
<dbReference type="EMBL" id="JALAXJ010000061">
    <property type="protein sequence ID" value="MCY9231807.1"/>
    <property type="molecule type" value="Genomic_DNA"/>
</dbReference>
<evidence type="ECO:0000256" key="6">
    <source>
        <dbReference type="ARBA" id="ARBA00023136"/>
    </source>
</evidence>